<dbReference type="EMBL" id="FNVD01000015">
    <property type="protein sequence ID" value="SEG20075.1"/>
    <property type="molecule type" value="Genomic_DNA"/>
</dbReference>
<evidence type="ECO:0000313" key="1">
    <source>
        <dbReference type="EMBL" id="SEG20075.1"/>
    </source>
</evidence>
<dbReference type="AlphaFoldDB" id="A0A1H5Y8G2"/>
<organism evidence="1 2">
    <name type="scientific">Jhaorihella thermophila</name>
    <dbReference type="NCBI Taxonomy" id="488547"/>
    <lineage>
        <taxon>Bacteria</taxon>
        <taxon>Pseudomonadati</taxon>
        <taxon>Pseudomonadota</taxon>
        <taxon>Alphaproteobacteria</taxon>
        <taxon>Rhodobacterales</taxon>
        <taxon>Paracoccaceae</taxon>
        <taxon>Jhaorihella</taxon>
    </lineage>
</organism>
<reference evidence="1 2" key="1">
    <citation type="submission" date="2016-10" db="EMBL/GenBank/DDBJ databases">
        <authorList>
            <person name="de Groot N.N."/>
        </authorList>
    </citation>
    <scope>NUCLEOTIDE SEQUENCE [LARGE SCALE GENOMIC DNA]</scope>
    <source>
        <strain evidence="1 2">DSM 23413</strain>
    </source>
</reference>
<dbReference type="Gene3D" id="3.40.50.2000">
    <property type="entry name" value="Glycogen Phosphorylase B"/>
    <property type="match status" value="1"/>
</dbReference>
<proteinExistence type="predicted"/>
<dbReference type="SUPFAM" id="SSF53756">
    <property type="entry name" value="UDP-Glycosyltransferase/glycogen phosphorylase"/>
    <property type="match status" value="1"/>
</dbReference>
<protein>
    <submittedName>
        <fullName evidence="1">Glycosyl transferases group 1</fullName>
    </submittedName>
</protein>
<dbReference type="GO" id="GO:0016740">
    <property type="term" value="F:transferase activity"/>
    <property type="evidence" value="ECO:0007669"/>
    <property type="project" value="UniProtKB-KW"/>
</dbReference>
<keyword evidence="1" id="KW-0808">Transferase</keyword>
<dbReference type="Proteomes" id="UP000236742">
    <property type="component" value="Unassembled WGS sequence"/>
</dbReference>
<dbReference type="Pfam" id="PF13692">
    <property type="entry name" value="Glyco_trans_1_4"/>
    <property type="match status" value="1"/>
</dbReference>
<dbReference type="RefSeq" id="WP_104008899.1">
    <property type="nucleotide sequence ID" value="NZ_FNVD01000015.1"/>
</dbReference>
<name>A0A1H5Y8G2_9RHOB</name>
<gene>
    <name evidence="1" type="ORF">SAMN05421751_11543</name>
</gene>
<evidence type="ECO:0000313" key="2">
    <source>
        <dbReference type="Proteomes" id="UP000236742"/>
    </source>
</evidence>
<keyword evidence="2" id="KW-1185">Reference proteome</keyword>
<accession>A0A1H5Y8G2</accession>
<dbReference type="OrthoDB" id="9790710at2"/>
<sequence>MALPIPVLSAENAGPTLTRLWLDIDRAVPGPAETPPGLILAMPTAWANKYQILLYKTAARHRWAVAGVTLPDALEHVSWAGPVVLHAHWFAGIFNGAETEAEAGARLDQAIARILAFRDRTGARLLWTAHNVFPHGNRFPNTFLRLRRWIFDTFDAIHVMDPDHLPVLETAFDRPAPPAFAVPHMLYDGAVQDDIDPVAARAHFGLAPDTFVFGYFGSIQGYKRVDALLEAMDALKAQGRDVAAVVGGIPVEHDAVRALYHRWDGRPDIRLLTRKIHDHEIQYLHRAADAMVLPYGETLNSGAALMAATFRKPFIMPAGAASKDLEALGAIRFDSADAGALAAAMARVMDAPPSPPAPEALAARAPDTISSAFMAEIEALARG</sequence>